<evidence type="ECO:0000256" key="11">
    <source>
        <dbReference type="RuleBase" id="RU363063"/>
    </source>
</evidence>
<gene>
    <name evidence="12" type="ORF">SNE40_016803</name>
</gene>
<evidence type="ECO:0000313" key="12">
    <source>
        <dbReference type="EMBL" id="KAK6173332.1"/>
    </source>
</evidence>
<keyword evidence="6 11" id="KW-0735">Signal-anchor</keyword>
<evidence type="ECO:0000256" key="7">
    <source>
        <dbReference type="ARBA" id="ARBA00022989"/>
    </source>
</evidence>
<dbReference type="PANTHER" id="PTHR11214">
    <property type="entry name" value="BETA-1,3-N-ACETYLGLUCOSAMINYLTRANSFERASE"/>
    <property type="match status" value="1"/>
</dbReference>
<evidence type="ECO:0000256" key="8">
    <source>
        <dbReference type="ARBA" id="ARBA00023034"/>
    </source>
</evidence>
<reference evidence="12 13" key="1">
    <citation type="submission" date="2024-01" db="EMBL/GenBank/DDBJ databases">
        <title>The genome of the rayed Mediterranean limpet Patella caerulea (Linnaeus, 1758).</title>
        <authorList>
            <person name="Anh-Thu Weber A."/>
            <person name="Halstead-Nussloch G."/>
        </authorList>
    </citation>
    <scope>NUCLEOTIDE SEQUENCE [LARGE SCALE GENOMIC DNA]</scope>
    <source>
        <strain evidence="12">AATW-2023a</strain>
        <tissue evidence="12">Whole specimen</tissue>
    </source>
</reference>
<keyword evidence="4" id="KW-0808">Transferase</keyword>
<evidence type="ECO:0000256" key="4">
    <source>
        <dbReference type="ARBA" id="ARBA00022679"/>
    </source>
</evidence>
<evidence type="ECO:0000256" key="5">
    <source>
        <dbReference type="ARBA" id="ARBA00022692"/>
    </source>
</evidence>
<evidence type="ECO:0000256" key="1">
    <source>
        <dbReference type="ARBA" id="ARBA00004323"/>
    </source>
</evidence>
<evidence type="ECO:0000256" key="2">
    <source>
        <dbReference type="ARBA" id="ARBA00008661"/>
    </source>
</evidence>
<proteinExistence type="inferred from homology"/>
<sequence>MLPIGRQFFRKLQSVLIALLIVCVLSLFYFNETTTTHWSRFHEHMMAKLPDYLPNSFRGTHFNITGNMSASVLVPSDDRSLPDVIDQSKENFREWFDNRTDVEPYVNENSDHPVVKDFIITNSGLCGDSSVDILIYFHSSWKNTERRRLLRETWASKSVFQNISIKTIFILGKPPDEKSQFAIDLENVVHRDIIQGDFIDSFKNLTLKSAMAIHWINSYCLQARYIIKADDDIFVNIFKIVEDFIPLLSYRNHTVLCHFHRAGASTIVRNPKSKWYIPLNVFEGEDHFPQFCSGYVAIFTGDLIPLLYESSFRAPVIPVDDVYMFGLLPYEQQFMEFIDIRQNLTLNKNLGLKQYGGSEPLTYVGANAWDIGNMEKFWALTLNKLTPWGKRRAAISVLRDNMGPRSL</sequence>
<evidence type="ECO:0000256" key="3">
    <source>
        <dbReference type="ARBA" id="ARBA00022676"/>
    </source>
</evidence>
<dbReference type="GO" id="GO:0006493">
    <property type="term" value="P:protein O-linked glycosylation"/>
    <property type="evidence" value="ECO:0007669"/>
    <property type="project" value="TreeGrafter"/>
</dbReference>
<comment type="subcellular location">
    <subcellularLocation>
        <location evidence="1 11">Golgi apparatus membrane</location>
        <topology evidence="1 11">Single-pass type II membrane protein</topology>
    </subcellularLocation>
</comment>
<dbReference type="EC" id="2.4.1.-" evidence="11"/>
<keyword evidence="10" id="KW-0325">Glycoprotein</keyword>
<evidence type="ECO:0000256" key="10">
    <source>
        <dbReference type="ARBA" id="ARBA00023180"/>
    </source>
</evidence>
<feature type="transmembrane region" description="Helical" evidence="11">
    <location>
        <begin position="12"/>
        <end position="30"/>
    </location>
</feature>
<protein>
    <recommendedName>
        <fullName evidence="11">Hexosyltransferase</fullName>
        <ecNumber evidence="11">2.4.1.-</ecNumber>
    </recommendedName>
</protein>
<dbReference type="GO" id="GO:0016758">
    <property type="term" value="F:hexosyltransferase activity"/>
    <property type="evidence" value="ECO:0007669"/>
    <property type="project" value="InterPro"/>
</dbReference>
<dbReference type="GO" id="GO:0000139">
    <property type="term" value="C:Golgi membrane"/>
    <property type="evidence" value="ECO:0007669"/>
    <property type="project" value="UniProtKB-SubCell"/>
</dbReference>
<evidence type="ECO:0000256" key="9">
    <source>
        <dbReference type="ARBA" id="ARBA00023136"/>
    </source>
</evidence>
<keyword evidence="13" id="KW-1185">Reference proteome</keyword>
<dbReference type="Proteomes" id="UP001347796">
    <property type="component" value="Unassembled WGS sequence"/>
</dbReference>
<accession>A0AAN8J9Z2</accession>
<dbReference type="EMBL" id="JAZGQO010000011">
    <property type="protein sequence ID" value="KAK6173332.1"/>
    <property type="molecule type" value="Genomic_DNA"/>
</dbReference>
<name>A0AAN8J9Z2_PATCE</name>
<dbReference type="FunFam" id="3.90.550.50:FF:000001">
    <property type="entry name" value="Hexosyltransferase"/>
    <property type="match status" value="1"/>
</dbReference>
<evidence type="ECO:0000256" key="6">
    <source>
        <dbReference type="ARBA" id="ARBA00022968"/>
    </source>
</evidence>
<dbReference type="InterPro" id="IPR002659">
    <property type="entry name" value="Glyco_trans_31"/>
</dbReference>
<keyword evidence="7 11" id="KW-1133">Transmembrane helix</keyword>
<keyword evidence="9 11" id="KW-0472">Membrane</keyword>
<keyword evidence="8 11" id="KW-0333">Golgi apparatus</keyword>
<dbReference type="AlphaFoldDB" id="A0AAN8J9Z2"/>
<keyword evidence="5 11" id="KW-0812">Transmembrane</keyword>
<evidence type="ECO:0000313" key="13">
    <source>
        <dbReference type="Proteomes" id="UP001347796"/>
    </source>
</evidence>
<dbReference type="Pfam" id="PF01762">
    <property type="entry name" value="Galactosyl_T"/>
    <property type="match status" value="1"/>
</dbReference>
<dbReference type="PANTHER" id="PTHR11214:SF364">
    <property type="entry name" value="HEXOSYLTRANSFERASE"/>
    <property type="match status" value="1"/>
</dbReference>
<comment type="caution">
    <text evidence="12">The sequence shown here is derived from an EMBL/GenBank/DDBJ whole genome shotgun (WGS) entry which is preliminary data.</text>
</comment>
<dbReference type="Gene3D" id="3.90.550.50">
    <property type="match status" value="1"/>
</dbReference>
<organism evidence="12 13">
    <name type="scientific">Patella caerulea</name>
    <name type="common">Rayed Mediterranean limpet</name>
    <dbReference type="NCBI Taxonomy" id="87958"/>
    <lineage>
        <taxon>Eukaryota</taxon>
        <taxon>Metazoa</taxon>
        <taxon>Spiralia</taxon>
        <taxon>Lophotrochozoa</taxon>
        <taxon>Mollusca</taxon>
        <taxon>Gastropoda</taxon>
        <taxon>Patellogastropoda</taxon>
        <taxon>Patelloidea</taxon>
        <taxon>Patellidae</taxon>
        <taxon>Patella</taxon>
    </lineage>
</organism>
<comment type="similarity">
    <text evidence="2 11">Belongs to the glycosyltransferase 31 family.</text>
</comment>
<keyword evidence="3 11" id="KW-0328">Glycosyltransferase</keyword>